<dbReference type="GO" id="GO:0003950">
    <property type="term" value="F:NAD+ poly-ADP-ribosyltransferase activity"/>
    <property type="evidence" value="ECO:0007669"/>
    <property type="project" value="InterPro"/>
</dbReference>
<comment type="similarity">
    <text evidence="5">Belongs to the ARTD/PARP family.</text>
</comment>
<evidence type="ECO:0000256" key="4">
    <source>
        <dbReference type="ARBA" id="ARBA00023027"/>
    </source>
</evidence>
<gene>
    <name evidence="8" type="ORF">B4U80_11494</name>
</gene>
<dbReference type="InterPro" id="IPR041400">
    <property type="entry name" value="PARP16_N"/>
</dbReference>
<proteinExistence type="inferred from homology"/>
<dbReference type="Proteomes" id="UP000288716">
    <property type="component" value="Unassembled WGS sequence"/>
</dbReference>
<evidence type="ECO:0008006" key="10">
    <source>
        <dbReference type="Google" id="ProtNLM"/>
    </source>
</evidence>
<keyword evidence="9" id="KW-1185">Reference proteome</keyword>
<evidence type="ECO:0000256" key="1">
    <source>
        <dbReference type="ARBA" id="ARBA00022676"/>
    </source>
</evidence>
<feature type="domain" description="PARP16 N-terminal" evidence="7">
    <location>
        <begin position="26"/>
        <end position="100"/>
    </location>
</feature>
<evidence type="ECO:0000259" key="7">
    <source>
        <dbReference type="Pfam" id="PF18084"/>
    </source>
</evidence>
<dbReference type="Pfam" id="PF00644">
    <property type="entry name" value="PARP"/>
    <property type="match status" value="1"/>
</dbReference>
<sequence length="226" mass="26140">MSEVVDEELNFYRSRVLEILAGKTVEQLMPYDLKVTLFGAGLMTYRRESALRPFPSFLVKEEEKQFELTYEAFDAIPPINDINESTNLSLNTWRLLHWIISQDSVKLELIKCEETPNLFNKYQPNFLFKVITREKERFGEDKRKYGSFVGFHGSQVENFHSILYNGLLNCLNKRDLYGSGTYLSTRIEVAVEFSPFSGGFKNSLLGRRISCIAMCEVVKSPQIEEC</sequence>
<dbReference type="InterPro" id="IPR012317">
    <property type="entry name" value="Poly(ADP-ribose)pol_cat_dom"/>
</dbReference>
<dbReference type="PANTHER" id="PTHR21328">
    <property type="entry name" value="POLY ADP-RIBOSE POLYMERASE FAMILY, MEMBER PARP"/>
    <property type="match status" value="1"/>
</dbReference>
<evidence type="ECO:0000256" key="5">
    <source>
        <dbReference type="ARBA" id="ARBA00024347"/>
    </source>
</evidence>
<evidence type="ECO:0000259" key="6">
    <source>
        <dbReference type="Pfam" id="PF00644"/>
    </source>
</evidence>
<evidence type="ECO:0000256" key="2">
    <source>
        <dbReference type="ARBA" id="ARBA00022679"/>
    </source>
</evidence>
<accession>A0A443SMI7</accession>
<dbReference type="STRING" id="299467.A0A443SMI7"/>
<reference evidence="8 9" key="1">
    <citation type="journal article" date="2018" name="Gigascience">
        <title>Genomes of trombidid mites reveal novel predicted allergens and laterally-transferred genes associated with secondary metabolism.</title>
        <authorList>
            <person name="Dong X."/>
            <person name="Chaisiri K."/>
            <person name="Xia D."/>
            <person name="Armstrong S.D."/>
            <person name="Fang Y."/>
            <person name="Donnelly M.J."/>
            <person name="Kadowaki T."/>
            <person name="McGarry J.W."/>
            <person name="Darby A.C."/>
            <person name="Makepeace B.L."/>
        </authorList>
    </citation>
    <scope>NUCLEOTIDE SEQUENCE [LARGE SCALE GENOMIC DNA]</scope>
    <source>
        <strain evidence="8">UoL-UT</strain>
    </source>
</reference>
<dbReference type="Pfam" id="PF18084">
    <property type="entry name" value="ARTD15_N"/>
    <property type="match status" value="1"/>
</dbReference>
<name>A0A443SMI7_9ACAR</name>
<feature type="domain" description="PARP catalytic" evidence="6">
    <location>
        <begin position="132"/>
        <end position="216"/>
    </location>
</feature>
<dbReference type="GO" id="GO:0016779">
    <property type="term" value="F:nucleotidyltransferase activity"/>
    <property type="evidence" value="ECO:0007669"/>
    <property type="project" value="UniProtKB-KW"/>
</dbReference>
<evidence type="ECO:0000313" key="9">
    <source>
        <dbReference type="Proteomes" id="UP000288716"/>
    </source>
</evidence>
<keyword evidence="2" id="KW-0808">Transferase</keyword>
<evidence type="ECO:0000256" key="3">
    <source>
        <dbReference type="ARBA" id="ARBA00022695"/>
    </source>
</evidence>
<protein>
    <recommendedName>
        <fullName evidence="10">Poly [ADP-ribose] polymerase</fullName>
    </recommendedName>
</protein>
<dbReference type="InterPro" id="IPR051838">
    <property type="entry name" value="ARTD_PARP"/>
</dbReference>
<dbReference type="VEuPathDB" id="VectorBase:LDEU003296"/>
<keyword evidence="3" id="KW-0548">Nucleotidyltransferase</keyword>
<dbReference type="Gene3D" id="3.90.228.10">
    <property type="match status" value="1"/>
</dbReference>
<comment type="caution">
    <text evidence="8">The sequence shown here is derived from an EMBL/GenBank/DDBJ whole genome shotgun (WGS) entry which is preliminary data.</text>
</comment>
<keyword evidence="1" id="KW-0328">Glycosyltransferase</keyword>
<evidence type="ECO:0000313" key="8">
    <source>
        <dbReference type="EMBL" id="RWS28744.1"/>
    </source>
</evidence>
<organism evidence="8 9">
    <name type="scientific">Leptotrombidium deliense</name>
    <dbReference type="NCBI Taxonomy" id="299467"/>
    <lineage>
        <taxon>Eukaryota</taxon>
        <taxon>Metazoa</taxon>
        <taxon>Ecdysozoa</taxon>
        <taxon>Arthropoda</taxon>
        <taxon>Chelicerata</taxon>
        <taxon>Arachnida</taxon>
        <taxon>Acari</taxon>
        <taxon>Acariformes</taxon>
        <taxon>Trombidiformes</taxon>
        <taxon>Prostigmata</taxon>
        <taxon>Anystina</taxon>
        <taxon>Parasitengona</taxon>
        <taxon>Trombiculoidea</taxon>
        <taxon>Trombiculidae</taxon>
        <taxon>Leptotrombidium</taxon>
    </lineage>
</organism>
<dbReference type="AlphaFoldDB" id="A0A443SMI7"/>
<dbReference type="OrthoDB" id="19501at2759"/>
<dbReference type="SUPFAM" id="SSF56399">
    <property type="entry name" value="ADP-ribosylation"/>
    <property type="match status" value="1"/>
</dbReference>
<dbReference type="EMBL" id="NCKV01001236">
    <property type="protein sequence ID" value="RWS28744.1"/>
    <property type="molecule type" value="Genomic_DNA"/>
</dbReference>
<keyword evidence="4" id="KW-0520">NAD</keyword>